<protein>
    <submittedName>
        <fullName evidence="6">NTE family protein</fullName>
    </submittedName>
</protein>
<dbReference type="GO" id="GO:0016787">
    <property type="term" value="F:hydrolase activity"/>
    <property type="evidence" value="ECO:0007669"/>
    <property type="project" value="UniProtKB-UniRule"/>
</dbReference>
<keyword evidence="7" id="KW-1185">Reference proteome</keyword>
<dbReference type="EMBL" id="JAUSUL010000003">
    <property type="protein sequence ID" value="MDQ0316613.1"/>
    <property type="molecule type" value="Genomic_DNA"/>
</dbReference>
<dbReference type="PROSITE" id="PS51635">
    <property type="entry name" value="PNPLA"/>
    <property type="match status" value="1"/>
</dbReference>
<dbReference type="Gene3D" id="3.40.1090.10">
    <property type="entry name" value="Cytosolic phospholipase A2 catalytic domain"/>
    <property type="match status" value="2"/>
</dbReference>
<dbReference type="Proteomes" id="UP001229244">
    <property type="component" value="Unassembled WGS sequence"/>
</dbReference>
<dbReference type="InterPro" id="IPR002641">
    <property type="entry name" value="PNPLA_dom"/>
</dbReference>
<feature type="active site" description="Proton acceptor" evidence="4">
    <location>
        <position position="223"/>
    </location>
</feature>
<gene>
    <name evidence="6" type="ORF">J2S73_003089</name>
</gene>
<feature type="short sequence motif" description="GXSXG" evidence="4">
    <location>
        <begin position="62"/>
        <end position="66"/>
    </location>
</feature>
<reference evidence="6" key="1">
    <citation type="submission" date="2023-07" db="EMBL/GenBank/DDBJ databases">
        <title>Genomic Encyclopedia of Type Strains, Phase IV (KMG-IV): sequencing the most valuable type-strain genomes for metagenomic binning, comparative biology and taxonomic classification.</title>
        <authorList>
            <person name="Goeker M."/>
        </authorList>
    </citation>
    <scope>NUCLEOTIDE SEQUENCE</scope>
    <source>
        <strain evidence="6">DSM 21202</strain>
    </source>
</reference>
<comment type="caution">
    <text evidence="6">The sequence shown here is derived from an EMBL/GenBank/DDBJ whole genome shotgun (WGS) entry which is preliminary data.</text>
</comment>
<name>A0AAE3VR34_9HYPH</name>
<dbReference type="GO" id="GO:0016042">
    <property type="term" value="P:lipid catabolic process"/>
    <property type="evidence" value="ECO:0007669"/>
    <property type="project" value="UniProtKB-UniRule"/>
</dbReference>
<feature type="short sequence motif" description="DGA/G" evidence="4">
    <location>
        <begin position="223"/>
        <end position="225"/>
    </location>
</feature>
<dbReference type="PANTHER" id="PTHR14226">
    <property type="entry name" value="NEUROPATHY TARGET ESTERASE/SWISS CHEESE D.MELANOGASTER"/>
    <property type="match status" value="1"/>
</dbReference>
<feature type="short sequence motif" description="GXGXXG" evidence="4">
    <location>
        <begin position="35"/>
        <end position="40"/>
    </location>
</feature>
<evidence type="ECO:0000313" key="7">
    <source>
        <dbReference type="Proteomes" id="UP001229244"/>
    </source>
</evidence>
<keyword evidence="1 4" id="KW-0378">Hydrolase</keyword>
<keyword evidence="2 4" id="KW-0442">Lipid degradation</keyword>
<dbReference type="InterPro" id="IPR016035">
    <property type="entry name" value="Acyl_Trfase/lysoPLipase"/>
</dbReference>
<feature type="domain" description="PNPLA" evidence="5">
    <location>
        <begin position="31"/>
        <end position="236"/>
    </location>
</feature>
<dbReference type="InterPro" id="IPR050301">
    <property type="entry name" value="NTE"/>
</dbReference>
<dbReference type="Pfam" id="PF12536">
    <property type="entry name" value="DUF3734"/>
    <property type="match status" value="1"/>
</dbReference>
<evidence type="ECO:0000256" key="2">
    <source>
        <dbReference type="ARBA" id="ARBA00022963"/>
    </source>
</evidence>
<dbReference type="InterPro" id="IPR021095">
    <property type="entry name" value="DUF3734"/>
</dbReference>
<dbReference type="AlphaFoldDB" id="A0AAE3VR34"/>
<accession>A0AAE3VR34</accession>
<evidence type="ECO:0000313" key="6">
    <source>
        <dbReference type="EMBL" id="MDQ0316613.1"/>
    </source>
</evidence>
<proteinExistence type="predicted"/>
<feature type="active site" description="Nucleophile" evidence="4">
    <location>
        <position position="64"/>
    </location>
</feature>
<evidence type="ECO:0000256" key="3">
    <source>
        <dbReference type="ARBA" id="ARBA00023098"/>
    </source>
</evidence>
<dbReference type="Pfam" id="PF01734">
    <property type="entry name" value="Patatin"/>
    <property type="match status" value="1"/>
</dbReference>
<evidence type="ECO:0000256" key="4">
    <source>
        <dbReference type="PROSITE-ProRule" id="PRU01161"/>
    </source>
</evidence>
<organism evidence="6 7">
    <name type="scientific">Amorphus orientalis</name>
    <dbReference type="NCBI Taxonomy" id="649198"/>
    <lineage>
        <taxon>Bacteria</taxon>
        <taxon>Pseudomonadati</taxon>
        <taxon>Pseudomonadota</taxon>
        <taxon>Alphaproteobacteria</taxon>
        <taxon>Hyphomicrobiales</taxon>
        <taxon>Amorphaceae</taxon>
        <taxon>Amorphus</taxon>
    </lineage>
</organism>
<dbReference type="SUPFAM" id="SSF52151">
    <property type="entry name" value="FabD/lysophospholipase-like"/>
    <property type="match status" value="1"/>
</dbReference>
<sequence>MLDPNRDDRAAGDQFADCRRMIDTHYNTTCLVLQGGGALGAYQAGVAEVLCEANIDVDWVAGISIGAINAAIIAGNPPEKRVERLRSFWNKVTSGINWPHIPEGDDVRAAYNQVSSMAVMTFGVPGFFQPRFPPPFFQADGSTAAASFYDTTPLKHTLESLVDFDYLNDGPVRLSVGAVNVRSGNFAYFDTAERRIGPEHIMASGALPPGFPPVEIEGELYWDGGLVSNTPLSYIIDSGQYSGTLVFQVDLFSARGPRPRNLQDVNEREKDIRFSSRTRLNTNMFRRMQEARQAISTLLEKLPEDLQNTPEARRLRHFGRHASVNVFHLIYRRKLYDQAFKDYEFSRNTMIDHWKAGASTMRRSLRHTDWFNPPDPEVGFVTHDVDRDAED</sequence>
<dbReference type="CDD" id="cd07209">
    <property type="entry name" value="Pat_hypo_Ecoli_Z1214_like"/>
    <property type="match status" value="1"/>
</dbReference>
<keyword evidence="3 4" id="KW-0443">Lipid metabolism</keyword>
<evidence type="ECO:0000259" key="5">
    <source>
        <dbReference type="PROSITE" id="PS51635"/>
    </source>
</evidence>
<evidence type="ECO:0000256" key="1">
    <source>
        <dbReference type="ARBA" id="ARBA00022801"/>
    </source>
</evidence>
<dbReference type="PANTHER" id="PTHR14226:SF57">
    <property type="entry name" value="BLR7027 PROTEIN"/>
    <property type="match status" value="1"/>
</dbReference>